<comment type="caution">
    <text evidence="2">The sequence shown here is derived from an EMBL/GenBank/DDBJ whole genome shotgun (WGS) entry which is preliminary data.</text>
</comment>
<dbReference type="EMBL" id="JADQAZ010000003">
    <property type="protein sequence ID" value="MBT0958982.1"/>
    <property type="molecule type" value="Genomic_DNA"/>
</dbReference>
<dbReference type="PANTHER" id="PTHR43283:SF18">
    <property type="match status" value="1"/>
</dbReference>
<evidence type="ECO:0000313" key="3">
    <source>
        <dbReference type="Proteomes" id="UP001315686"/>
    </source>
</evidence>
<evidence type="ECO:0000313" key="2">
    <source>
        <dbReference type="EMBL" id="MBT0958982.1"/>
    </source>
</evidence>
<proteinExistence type="predicted"/>
<organism evidence="2 3">
    <name type="scientific">Harenicola maris</name>
    <dbReference type="NCBI Taxonomy" id="2841044"/>
    <lineage>
        <taxon>Bacteria</taxon>
        <taxon>Pseudomonadati</taxon>
        <taxon>Pseudomonadota</taxon>
        <taxon>Alphaproteobacteria</taxon>
        <taxon>Rhodobacterales</taxon>
        <taxon>Paracoccaceae</taxon>
        <taxon>Harenicola</taxon>
    </lineage>
</organism>
<dbReference type="Gene3D" id="3.40.710.10">
    <property type="entry name" value="DD-peptidase/beta-lactamase superfamily"/>
    <property type="match status" value="1"/>
</dbReference>
<protein>
    <submittedName>
        <fullName evidence="2">Beta-lactamase family protein</fullName>
    </submittedName>
</protein>
<accession>A0AAP2CTH2</accession>
<name>A0AAP2CTH2_9RHOB</name>
<dbReference type="PANTHER" id="PTHR43283">
    <property type="entry name" value="BETA-LACTAMASE-RELATED"/>
    <property type="match status" value="1"/>
</dbReference>
<dbReference type="InterPro" id="IPR012338">
    <property type="entry name" value="Beta-lactam/transpept-like"/>
</dbReference>
<dbReference type="RefSeq" id="WP_327795195.1">
    <property type="nucleotide sequence ID" value="NZ_JADQAZ010000003.1"/>
</dbReference>
<gene>
    <name evidence="2" type="ORF">IV417_16465</name>
</gene>
<reference evidence="2 3" key="1">
    <citation type="journal article" date="2021" name="Arch. Microbiol.">
        <title>Harenicola maris gen. nov., sp. nov. isolated from the Sea of Japan shallow sediments.</title>
        <authorList>
            <person name="Romanenko L.A."/>
            <person name="Kurilenko V.V."/>
            <person name="Chernysheva N.Y."/>
            <person name="Tekutyeva L.A."/>
            <person name="Velansky P.V."/>
            <person name="Svetashev V.I."/>
            <person name="Isaeva M.P."/>
        </authorList>
    </citation>
    <scope>NUCLEOTIDE SEQUENCE [LARGE SCALE GENOMIC DNA]</scope>
    <source>
        <strain evidence="2 3">KMM 3653</strain>
    </source>
</reference>
<keyword evidence="3" id="KW-1185">Reference proteome</keyword>
<dbReference type="AlphaFoldDB" id="A0AAP2CTH2"/>
<sequence length="344" mass="38145">MPLSNSLETLIERECAKAHTHGVILRVASRDGRVDFKGSAGAATPDTRFPIASITKMFTSALIMQLVDERRIDLDQTVETILPDVDLTGVHVVKGVDYGPGLTIRHLLHQTSGLADYYEGDLAKALKAGNDRRYDLNDVLQMTKALPPQAAPRSGKSYYSDTNYQMLGAVIEAATGQTYNQALQYRICDRLGLTQTEVLGGDELGLPVYHKDTQLNVAQTLASMGPDGGIISSMDELMIFLRAFSEGQLFDPKNITQMHQWNRLFFPIQYGYGLMRVKLPRWMTLFRATPELIGHSGSNGSFAFHAPEPDIYLLGTFNQTDAPRRPIGFMLRVLGLVAKHSEVR</sequence>
<dbReference type="Proteomes" id="UP001315686">
    <property type="component" value="Unassembled WGS sequence"/>
</dbReference>
<evidence type="ECO:0000259" key="1">
    <source>
        <dbReference type="Pfam" id="PF00144"/>
    </source>
</evidence>
<dbReference type="Pfam" id="PF00144">
    <property type="entry name" value="Beta-lactamase"/>
    <property type="match status" value="1"/>
</dbReference>
<dbReference type="SUPFAM" id="SSF56601">
    <property type="entry name" value="beta-lactamase/transpeptidase-like"/>
    <property type="match status" value="1"/>
</dbReference>
<dbReference type="InterPro" id="IPR001466">
    <property type="entry name" value="Beta-lactam-related"/>
</dbReference>
<feature type="domain" description="Beta-lactamase-related" evidence="1">
    <location>
        <begin position="11"/>
        <end position="326"/>
    </location>
</feature>
<dbReference type="InterPro" id="IPR050789">
    <property type="entry name" value="Diverse_Enzym_Activities"/>
</dbReference>